<dbReference type="InterPro" id="IPR017853">
    <property type="entry name" value="GH"/>
</dbReference>
<dbReference type="InterPro" id="IPR011013">
    <property type="entry name" value="Gal_mutarotase_sf_dom"/>
</dbReference>
<dbReference type="Pfam" id="PF21365">
    <property type="entry name" value="Glyco_hydro_31_3rd"/>
    <property type="match status" value="1"/>
</dbReference>
<evidence type="ECO:0000256" key="6">
    <source>
        <dbReference type="RuleBase" id="RU361185"/>
    </source>
</evidence>
<dbReference type="InterPro" id="IPR030458">
    <property type="entry name" value="Glyco_hydro_31_AS"/>
</dbReference>
<evidence type="ECO:0000259" key="7">
    <source>
        <dbReference type="Pfam" id="PF01055"/>
    </source>
</evidence>
<dbReference type="CDD" id="cd14752">
    <property type="entry name" value="GH31_N"/>
    <property type="match status" value="1"/>
</dbReference>
<dbReference type="AlphaFoldDB" id="G0QYN7"/>
<comment type="similarity">
    <text evidence="1 6">Belongs to the glycosyl hydrolase 31 family.</text>
</comment>
<keyword evidence="4" id="KW-0325">Glycoprotein</keyword>
<dbReference type="InterPro" id="IPR048395">
    <property type="entry name" value="Glyco_hydro_31_C"/>
</dbReference>
<dbReference type="RefSeq" id="XP_004030900.1">
    <property type="nucleotide sequence ID" value="XM_004030852.1"/>
</dbReference>
<evidence type="ECO:0000259" key="8">
    <source>
        <dbReference type="Pfam" id="PF21365"/>
    </source>
</evidence>
<evidence type="ECO:0000256" key="4">
    <source>
        <dbReference type="ARBA" id="ARBA00023180"/>
    </source>
</evidence>
<feature type="domain" description="Glycosyl hydrolase family 31 C-terminal" evidence="8">
    <location>
        <begin position="478"/>
        <end position="571"/>
    </location>
</feature>
<evidence type="ECO:0000313" key="9">
    <source>
        <dbReference type="EMBL" id="EGR29664.1"/>
    </source>
</evidence>
<dbReference type="Pfam" id="PF01055">
    <property type="entry name" value="Glyco_hydro_31_2nd"/>
    <property type="match status" value="1"/>
</dbReference>
<dbReference type="InterPro" id="IPR030459">
    <property type="entry name" value="Glyco_hydro_31_CS"/>
</dbReference>
<sequence length="701" mass="81354">MTFDEGVANHQTYGTHPMYLKRELSGNYHVVFLRNYNAIQVNYQRNKSLTYKVVGGILEFKVFLGNKYPDNALKQYHNYINGFTLHPFWSQGFHQCRWGYKNSDLMINVWQKFIENDLPIDTIWSDIDYMNELVDFTIDINRYNSTEMNFMLNRNNSEGIHWVPIIDAGVAIADVSNARGKEMGIFQKSNKTGKYLIGCVWPGKVNFPDFNHPRAEDYWVEGLKNITQNYNIQPSGFWIDMNELSNFINGEIDEDEECIMPNDPNAPVGEQYLGIRQEDFYTKIPFEVGGDAHILQEKTMSMDAFKYNKKDARIVHYEAGELREFDFHNLNGFSEGIATNKALKQMGNKLPFIISRSQIAGSGKFVQHWTGDNGADWSFLRSSLAEIFNFNLFGMPMVGVDICGFAKNTTAQLCARWMQVGAFYPFSRNHNANDTISQEPYAFKEKYVLEASRKNLKVRYALLKYYYVQFVLAEGKGSIFKPLFFEFPNDKALFDNDSQFMIGTSLLGIPVLEEQKDKQLLYSDVVGYFPEGSAFYSFNNPKQERFTHSNVTFRVFFDGIMPLFIREGHIVFSQFNNNQNRARLLNNIFEIHVALKKVGISYEAYCRFITLGNYSDDNLIEFCINRNCAFNIKVNGVIRNRQFLGKIQIQGEQKDTYFDQIIINSIYLYSEDLQFENNPVNQFNFSVNRNKSFDIQIPLKK</sequence>
<dbReference type="GeneID" id="14905778"/>
<name>G0QYN7_ICHMU</name>
<dbReference type="PROSITE" id="PS00129">
    <property type="entry name" value="GLYCOSYL_HYDROL_F31_1"/>
    <property type="match status" value="1"/>
</dbReference>
<evidence type="ECO:0008006" key="11">
    <source>
        <dbReference type="Google" id="ProtNLM"/>
    </source>
</evidence>
<proteinExistence type="inferred from homology"/>
<reference evidence="9 10" key="1">
    <citation type="submission" date="2011-07" db="EMBL/GenBank/DDBJ databases">
        <authorList>
            <person name="Coyne R."/>
            <person name="Brami D."/>
            <person name="Johnson J."/>
            <person name="Hostetler J."/>
            <person name="Hannick L."/>
            <person name="Clark T."/>
            <person name="Cassidy-Hanley D."/>
            <person name="Inman J."/>
        </authorList>
    </citation>
    <scope>NUCLEOTIDE SEQUENCE [LARGE SCALE GENOMIC DNA]</scope>
    <source>
        <strain evidence="9 10">G5</strain>
    </source>
</reference>
<evidence type="ECO:0000256" key="5">
    <source>
        <dbReference type="ARBA" id="ARBA00023295"/>
    </source>
</evidence>
<dbReference type="OMA" id="GEKWYDW"/>
<gene>
    <name evidence="9" type="ORF">IMG5_151340</name>
</gene>
<dbReference type="PANTHER" id="PTHR22762:SF133">
    <property type="entry name" value="P-TYPE DOMAIN-CONTAINING PROTEIN"/>
    <property type="match status" value="1"/>
</dbReference>
<dbReference type="OrthoDB" id="440381at2759"/>
<organism evidence="9 10">
    <name type="scientific">Ichthyophthirius multifiliis</name>
    <name type="common">White spot disease agent</name>
    <name type="synonym">Ich</name>
    <dbReference type="NCBI Taxonomy" id="5932"/>
    <lineage>
        <taxon>Eukaryota</taxon>
        <taxon>Sar</taxon>
        <taxon>Alveolata</taxon>
        <taxon>Ciliophora</taxon>
        <taxon>Intramacronucleata</taxon>
        <taxon>Oligohymenophorea</taxon>
        <taxon>Hymenostomatida</taxon>
        <taxon>Ophryoglenina</taxon>
        <taxon>Ichthyophthirius</taxon>
    </lineage>
</organism>
<dbReference type="EMBL" id="GL984123">
    <property type="protein sequence ID" value="EGR29664.1"/>
    <property type="molecule type" value="Genomic_DNA"/>
</dbReference>
<dbReference type="Gene3D" id="3.20.20.80">
    <property type="entry name" value="Glycosidases"/>
    <property type="match status" value="1"/>
</dbReference>
<dbReference type="InterPro" id="IPR000322">
    <property type="entry name" value="Glyco_hydro_31_TIM"/>
</dbReference>
<dbReference type="CDD" id="cd06602">
    <property type="entry name" value="GH31_MGAM_SI_GAA"/>
    <property type="match status" value="1"/>
</dbReference>
<dbReference type="GO" id="GO:0005975">
    <property type="term" value="P:carbohydrate metabolic process"/>
    <property type="evidence" value="ECO:0007669"/>
    <property type="project" value="InterPro"/>
</dbReference>
<dbReference type="GO" id="GO:0004553">
    <property type="term" value="F:hydrolase activity, hydrolyzing O-glycosyl compounds"/>
    <property type="evidence" value="ECO:0007669"/>
    <property type="project" value="InterPro"/>
</dbReference>
<keyword evidence="3 6" id="KW-0378">Hydrolase</keyword>
<feature type="domain" description="Glycoside hydrolase family 31 TIM barrel" evidence="7">
    <location>
        <begin position="85"/>
        <end position="467"/>
    </location>
</feature>
<dbReference type="GO" id="GO:0030246">
    <property type="term" value="F:carbohydrate binding"/>
    <property type="evidence" value="ECO:0007669"/>
    <property type="project" value="InterPro"/>
</dbReference>
<dbReference type="Gene3D" id="2.60.40.1180">
    <property type="entry name" value="Golgi alpha-mannosidase II"/>
    <property type="match status" value="1"/>
</dbReference>
<evidence type="ECO:0000313" key="10">
    <source>
        <dbReference type="Proteomes" id="UP000008983"/>
    </source>
</evidence>
<keyword evidence="5 6" id="KW-0326">Glycosidase</keyword>
<dbReference type="InterPro" id="IPR013780">
    <property type="entry name" value="Glyco_hydro_b"/>
</dbReference>
<evidence type="ECO:0000256" key="2">
    <source>
        <dbReference type="ARBA" id="ARBA00022729"/>
    </source>
</evidence>
<dbReference type="SUPFAM" id="SSF51445">
    <property type="entry name" value="(Trans)glycosidases"/>
    <property type="match status" value="1"/>
</dbReference>
<dbReference type="SUPFAM" id="SSF74650">
    <property type="entry name" value="Galactose mutarotase-like"/>
    <property type="match status" value="1"/>
</dbReference>
<protein>
    <recommendedName>
        <fullName evidence="11">Alpha-glucosidase</fullName>
    </recommendedName>
</protein>
<keyword evidence="2" id="KW-0732">Signal</keyword>
<dbReference type="STRING" id="857967.G0QYN7"/>
<dbReference type="eggNOG" id="KOG1065">
    <property type="taxonomic scope" value="Eukaryota"/>
</dbReference>
<keyword evidence="10" id="KW-1185">Reference proteome</keyword>
<dbReference type="Proteomes" id="UP000008983">
    <property type="component" value="Unassembled WGS sequence"/>
</dbReference>
<dbReference type="SUPFAM" id="SSF51011">
    <property type="entry name" value="Glycosyl hydrolase domain"/>
    <property type="match status" value="1"/>
</dbReference>
<evidence type="ECO:0000256" key="3">
    <source>
        <dbReference type="ARBA" id="ARBA00022801"/>
    </source>
</evidence>
<dbReference type="Gene3D" id="2.60.40.1760">
    <property type="entry name" value="glycosyl hydrolase (family 31)"/>
    <property type="match status" value="1"/>
</dbReference>
<dbReference type="PANTHER" id="PTHR22762">
    <property type="entry name" value="ALPHA-GLUCOSIDASE"/>
    <property type="match status" value="1"/>
</dbReference>
<evidence type="ECO:0000256" key="1">
    <source>
        <dbReference type="ARBA" id="ARBA00007806"/>
    </source>
</evidence>
<dbReference type="PROSITE" id="PS00707">
    <property type="entry name" value="GLYCOSYL_HYDROL_F31_2"/>
    <property type="match status" value="1"/>
</dbReference>
<dbReference type="InParanoid" id="G0QYN7"/>
<accession>G0QYN7</accession>